<keyword evidence="4" id="KW-1185">Reference proteome</keyword>
<dbReference type="Proteomes" id="UP000290909">
    <property type="component" value="Plasmid 2"/>
</dbReference>
<keyword evidence="1" id="KW-1133">Transmembrane helix</keyword>
<protein>
    <submittedName>
        <fullName evidence="2">Uncharacterized protein</fullName>
    </submittedName>
</protein>
<dbReference type="EMBL" id="LR215051">
    <property type="protein sequence ID" value="VEU83357.1"/>
    <property type="molecule type" value="Genomic_DNA"/>
</dbReference>
<keyword evidence="3" id="KW-0614">Plasmid</keyword>
<sequence>MVEVVEIAKKYLGSLSPAIILLFSILATAGFIKWSARLADSFRTIMKHPAYVILVLIVAAVLFYFYFKFAAPLLE</sequence>
<dbReference type="RefSeq" id="WP_035370108.1">
    <property type="nucleotide sequence ID" value="NZ_LR215050.1"/>
</dbReference>
<gene>
    <name evidence="2" type="ORF">NCTC10172_01198</name>
    <name evidence="3" type="ORF">NCTC10172_01429</name>
</gene>
<feature type="transmembrane region" description="Helical" evidence="1">
    <location>
        <begin position="15"/>
        <end position="36"/>
    </location>
</feature>
<dbReference type="STRING" id="1408416.GCA_000702765_01377"/>
<evidence type="ECO:0000256" key="1">
    <source>
        <dbReference type="SAM" id="Phobius"/>
    </source>
</evidence>
<organism evidence="2 4">
    <name type="scientific">Acholeplasma hippikon</name>
    <dbReference type="NCBI Taxonomy" id="264636"/>
    <lineage>
        <taxon>Bacteria</taxon>
        <taxon>Bacillati</taxon>
        <taxon>Mycoplasmatota</taxon>
        <taxon>Mollicutes</taxon>
        <taxon>Acholeplasmatales</taxon>
        <taxon>Acholeplasmataceae</taxon>
        <taxon>Acholeplasma</taxon>
    </lineage>
</organism>
<reference evidence="2 4" key="1">
    <citation type="submission" date="2019-01" db="EMBL/GenBank/DDBJ databases">
        <authorList>
            <consortium name="Pathogen Informatics"/>
        </authorList>
    </citation>
    <scope>NUCLEOTIDE SEQUENCE [LARGE SCALE GENOMIC DNA]</scope>
    <source>
        <strain evidence="2 4">NCTC10172</strain>
        <plasmid evidence="4">2</plasmid>
    </source>
</reference>
<proteinExistence type="predicted"/>
<dbReference type="KEGG" id="ahk:NCTC10172_01429"/>
<geneLocation type="plasmid" evidence="3">
    <name>2</name>
</geneLocation>
<feature type="transmembrane region" description="Helical" evidence="1">
    <location>
        <begin position="48"/>
        <end position="67"/>
    </location>
</feature>
<dbReference type="KEGG" id="ahk:NCTC10172_01198"/>
<evidence type="ECO:0000313" key="4">
    <source>
        <dbReference type="Proteomes" id="UP000290909"/>
    </source>
</evidence>
<name>A0A449BKZ8_9MOLU</name>
<keyword evidence="1" id="KW-0812">Transmembrane</keyword>
<dbReference type="EMBL" id="LR215050">
    <property type="protein sequence ID" value="VEU83146.1"/>
    <property type="molecule type" value="Genomic_DNA"/>
</dbReference>
<evidence type="ECO:0000313" key="2">
    <source>
        <dbReference type="EMBL" id="VEU83146.1"/>
    </source>
</evidence>
<dbReference type="Proteomes" id="UP000290909">
    <property type="component" value="Chromosome"/>
</dbReference>
<accession>A0A449BKZ8</accession>
<evidence type="ECO:0000313" key="3">
    <source>
        <dbReference type="EMBL" id="VEU83357.1"/>
    </source>
</evidence>
<dbReference type="AlphaFoldDB" id="A0A449BKZ8"/>
<keyword evidence="1" id="KW-0472">Membrane</keyword>